<accession>A0A2D3VAR2</accession>
<dbReference type="GeneID" id="35600763"/>
<feature type="compositionally biased region" description="Basic residues" evidence="1">
    <location>
        <begin position="1"/>
        <end position="10"/>
    </location>
</feature>
<proteinExistence type="predicted"/>
<dbReference type="RefSeq" id="XP_023626644.1">
    <property type="nucleotide sequence ID" value="XM_023770876.1"/>
</dbReference>
<dbReference type="AlphaFoldDB" id="A0A2D3VAR2"/>
<sequence length="58" mass="6470">MASGIMRKHVVRLDEDRRTPRKSRSRRVGPRLKRRTGAGGPESTAKENSNVVDGVILD</sequence>
<evidence type="ECO:0000313" key="2">
    <source>
        <dbReference type="EMBL" id="CZT19754.1"/>
    </source>
</evidence>
<name>A0A2D3VAR2_9PEZI</name>
<reference evidence="2 3" key="1">
    <citation type="submission" date="2016-03" db="EMBL/GenBank/DDBJ databases">
        <authorList>
            <person name="Ploux O."/>
        </authorList>
    </citation>
    <scope>NUCLEOTIDE SEQUENCE [LARGE SCALE GENOMIC DNA]</scope>
    <source>
        <strain evidence="2 3">URUG2</strain>
    </source>
</reference>
<keyword evidence="3" id="KW-1185">Reference proteome</keyword>
<dbReference type="Proteomes" id="UP000225277">
    <property type="component" value="Unassembled WGS sequence"/>
</dbReference>
<protein>
    <submittedName>
        <fullName evidence="2">Uncharacterized protein</fullName>
    </submittedName>
</protein>
<gene>
    <name evidence="2" type="ORF">RCC_05609</name>
</gene>
<feature type="compositionally biased region" description="Basic residues" evidence="1">
    <location>
        <begin position="19"/>
        <end position="36"/>
    </location>
</feature>
<evidence type="ECO:0000313" key="3">
    <source>
        <dbReference type="Proteomes" id="UP000225277"/>
    </source>
</evidence>
<dbReference type="EMBL" id="FJUY01000008">
    <property type="protein sequence ID" value="CZT19754.1"/>
    <property type="molecule type" value="Genomic_DNA"/>
</dbReference>
<evidence type="ECO:0000256" key="1">
    <source>
        <dbReference type="SAM" id="MobiDB-lite"/>
    </source>
</evidence>
<feature type="region of interest" description="Disordered" evidence="1">
    <location>
        <begin position="1"/>
        <end position="58"/>
    </location>
</feature>
<organism evidence="2 3">
    <name type="scientific">Ramularia collo-cygni</name>
    <dbReference type="NCBI Taxonomy" id="112498"/>
    <lineage>
        <taxon>Eukaryota</taxon>
        <taxon>Fungi</taxon>
        <taxon>Dikarya</taxon>
        <taxon>Ascomycota</taxon>
        <taxon>Pezizomycotina</taxon>
        <taxon>Dothideomycetes</taxon>
        <taxon>Dothideomycetidae</taxon>
        <taxon>Mycosphaerellales</taxon>
        <taxon>Mycosphaerellaceae</taxon>
        <taxon>Ramularia</taxon>
    </lineage>
</organism>